<reference evidence="1 2" key="1">
    <citation type="submission" date="2015-01" db="EMBL/GenBank/DDBJ databases">
        <title>Evolution of Trichinella species and genotypes.</title>
        <authorList>
            <person name="Korhonen P.K."/>
            <person name="Edoardo P."/>
            <person name="Giuseppe L.R."/>
            <person name="Gasser R.B."/>
        </authorList>
    </citation>
    <scope>NUCLEOTIDE SEQUENCE [LARGE SCALE GENOMIC DNA]</scope>
    <source>
        <strain evidence="1">ISS37</strain>
    </source>
</reference>
<evidence type="ECO:0000313" key="2">
    <source>
        <dbReference type="Proteomes" id="UP000054630"/>
    </source>
</evidence>
<comment type="caution">
    <text evidence="1">The sequence shown here is derived from an EMBL/GenBank/DDBJ whole genome shotgun (WGS) entry which is preliminary data.</text>
</comment>
<organism evidence="1 2">
    <name type="scientific">Trichinella nelsoni</name>
    <dbReference type="NCBI Taxonomy" id="6336"/>
    <lineage>
        <taxon>Eukaryota</taxon>
        <taxon>Metazoa</taxon>
        <taxon>Ecdysozoa</taxon>
        <taxon>Nematoda</taxon>
        <taxon>Enoplea</taxon>
        <taxon>Dorylaimia</taxon>
        <taxon>Trichinellida</taxon>
        <taxon>Trichinellidae</taxon>
        <taxon>Trichinella</taxon>
    </lineage>
</organism>
<gene>
    <name evidence="1" type="ORF">T07_13071</name>
</gene>
<dbReference type="Proteomes" id="UP000054630">
    <property type="component" value="Unassembled WGS sequence"/>
</dbReference>
<accession>A0A0V0S2S6</accession>
<sequence length="68" mass="7897">MHPKLQSFKFSIKTFQTISIGKFKCCKFPLFVPKAVQNKKHFPFPKLRANCNFFKINPPPSLALDEIN</sequence>
<evidence type="ECO:0000313" key="1">
    <source>
        <dbReference type="EMBL" id="KRX21051.1"/>
    </source>
</evidence>
<proteinExistence type="predicted"/>
<dbReference type="AlphaFoldDB" id="A0A0V0S2S6"/>
<name>A0A0V0S2S6_9BILA</name>
<protein>
    <submittedName>
        <fullName evidence="1">Uncharacterized protein</fullName>
    </submittedName>
</protein>
<dbReference type="EMBL" id="JYDL01000043">
    <property type="protein sequence ID" value="KRX21051.1"/>
    <property type="molecule type" value="Genomic_DNA"/>
</dbReference>
<keyword evidence="2" id="KW-1185">Reference proteome</keyword>